<feature type="transmembrane region" description="Helical" evidence="1">
    <location>
        <begin position="216"/>
        <end position="237"/>
    </location>
</feature>
<feature type="transmembrane region" description="Helical" evidence="1">
    <location>
        <begin position="170"/>
        <end position="195"/>
    </location>
</feature>
<dbReference type="RefSeq" id="XP_003029132.1">
    <property type="nucleotide sequence ID" value="XM_003029086.1"/>
</dbReference>
<feature type="transmembrane region" description="Helical" evidence="1">
    <location>
        <begin position="131"/>
        <end position="150"/>
    </location>
</feature>
<evidence type="ECO:0000256" key="1">
    <source>
        <dbReference type="SAM" id="Phobius"/>
    </source>
</evidence>
<gene>
    <name evidence="2" type="ORF">SCHCODRAFT_112376</name>
</gene>
<dbReference type="InParanoid" id="D8QEU1"/>
<accession>D8QEU1</accession>
<feature type="transmembrane region" description="Helical" evidence="1">
    <location>
        <begin position="20"/>
        <end position="38"/>
    </location>
</feature>
<keyword evidence="3" id="KW-1185">Reference proteome</keyword>
<dbReference type="VEuPathDB" id="FungiDB:SCHCODRAFT_02512091"/>
<protein>
    <submittedName>
        <fullName evidence="2">Uncharacterized protein</fullName>
    </submittedName>
</protein>
<dbReference type="OrthoDB" id="3248740at2759"/>
<evidence type="ECO:0000313" key="2">
    <source>
        <dbReference type="EMBL" id="EFI94229.1"/>
    </source>
</evidence>
<dbReference type="HOGENOM" id="CLU_044614_9_0_1"/>
<keyword evidence="1" id="KW-1133">Transmembrane helix</keyword>
<keyword evidence="1" id="KW-0472">Membrane</keyword>
<dbReference type="OMA" id="RAWVICQ"/>
<evidence type="ECO:0000313" key="3">
    <source>
        <dbReference type="Proteomes" id="UP000007431"/>
    </source>
</evidence>
<keyword evidence="1" id="KW-0812">Transmembrane</keyword>
<name>D8QEU1_SCHCM</name>
<dbReference type="KEGG" id="scm:SCHCO_02512091"/>
<organism evidence="3">
    <name type="scientific">Schizophyllum commune (strain H4-8 / FGSC 9210)</name>
    <name type="common">Split gill fungus</name>
    <dbReference type="NCBI Taxonomy" id="578458"/>
    <lineage>
        <taxon>Eukaryota</taxon>
        <taxon>Fungi</taxon>
        <taxon>Dikarya</taxon>
        <taxon>Basidiomycota</taxon>
        <taxon>Agaricomycotina</taxon>
        <taxon>Agaricomycetes</taxon>
        <taxon>Agaricomycetidae</taxon>
        <taxon>Agaricales</taxon>
        <taxon>Schizophyllaceae</taxon>
        <taxon>Schizophyllum</taxon>
    </lineage>
</organism>
<dbReference type="AlphaFoldDB" id="D8QEU1"/>
<dbReference type="EMBL" id="GL377310">
    <property type="protein sequence ID" value="EFI94229.1"/>
    <property type="molecule type" value="Genomic_DNA"/>
</dbReference>
<dbReference type="Proteomes" id="UP000007431">
    <property type="component" value="Unassembled WGS sequence"/>
</dbReference>
<dbReference type="GeneID" id="9593882"/>
<proteinExistence type="predicted"/>
<sequence>MENPTLAIYIRIWHDHLVNAMLLALFYGIHFALYVAAVSAISRRNNVGRYFVGGMTTLLFATSTVWFTVNTRVEVLSALAPFRTNAITDLLRHIAAPLLVLARINHISSDIIVVWRAWVLWPDSKAVRLSLTLAILGTIAGSVVDFAYSYSRYGVAAYSWNLPDRSANYLRAFTSIVPVLLTNVLVTALVGVKVWTYRRSIKPALGRASQTRVEKIMVLLVESGGVYSCIWLAYLVITLADVAGIFHSNLTYMGPAGMLGTLMPAIAGVYPTLVVLLSTTQSSPTLYVSTNLVSDVSGPNGASGAGVSLSKNGISLARQNSTYEVPLHSTSLSMK</sequence>
<feature type="transmembrane region" description="Helical" evidence="1">
    <location>
        <begin position="94"/>
        <end position="119"/>
    </location>
</feature>
<feature type="transmembrane region" description="Helical" evidence="1">
    <location>
        <begin position="257"/>
        <end position="277"/>
    </location>
</feature>
<reference evidence="2 3" key="1">
    <citation type="journal article" date="2010" name="Nat. Biotechnol.">
        <title>Genome sequence of the model mushroom Schizophyllum commune.</title>
        <authorList>
            <person name="Ohm R.A."/>
            <person name="de Jong J.F."/>
            <person name="Lugones L.G."/>
            <person name="Aerts A."/>
            <person name="Kothe E."/>
            <person name="Stajich J.E."/>
            <person name="de Vries R.P."/>
            <person name="Record E."/>
            <person name="Levasseur A."/>
            <person name="Baker S.E."/>
            <person name="Bartholomew K.A."/>
            <person name="Coutinho P.M."/>
            <person name="Erdmann S."/>
            <person name="Fowler T.J."/>
            <person name="Gathman A.C."/>
            <person name="Lombard V."/>
            <person name="Henrissat B."/>
            <person name="Knabe N."/>
            <person name="Kuees U."/>
            <person name="Lilly W.W."/>
            <person name="Lindquist E."/>
            <person name="Lucas S."/>
            <person name="Magnuson J.K."/>
            <person name="Piumi F."/>
            <person name="Raudaskoski M."/>
            <person name="Salamov A."/>
            <person name="Schmutz J."/>
            <person name="Schwarze F.W.M.R."/>
            <person name="vanKuyk P.A."/>
            <person name="Horton J.S."/>
            <person name="Grigoriev I.V."/>
            <person name="Woesten H.A.B."/>
        </authorList>
    </citation>
    <scope>NUCLEOTIDE SEQUENCE [LARGE SCALE GENOMIC DNA]</scope>
    <source>
        <strain evidence="3">H4-8 / FGSC 9210</strain>
    </source>
</reference>
<feature type="non-terminal residue" evidence="2">
    <location>
        <position position="335"/>
    </location>
</feature>
<feature type="transmembrane region" description="Helical" evidence="1">
    <location>
        <begin position="50"/>
        <end position="69"/>
    </location>
</feature>